<dbReference type="AlphaFoldDB" id="A0A6A6DKQ2"/>
<dbReference type="OrthoDB" id="4116913at2759"/>
<feature type="compositionally biased region" description="Basic and acidic residues" evidence="2">
    <location>
        <begin position="196"/>
        <end position="205"/>
    </location>
</feature>
<feature type="region of interest" description="Disordered" evidence="2">
    <location>
        <begin position="192"/>
        <end position="217"/>
    </location>
</feature>
<sequence>MPSQQPEQPAANITTIQRVKCDEYLPSPEEGASLLSEFLINFNTAFPLFCPYAIIEHLRKCYMGGSDGTALAWANTYIVFGIAYRLRAMSAAATPRDSEQAKYYLTHVISGLPEPSLALIQVLLGLSTLIQASSHSTLHALFVLTALHMMQCLTYNDDQVHLPAEDQGIGQQRRVFWIVFVMDTDINLLSNRPTTHHRDDIDAPHPEGNPQDATGAVTAADETWRVNIYSLRSRLALLQAEGIEQVLSVKARRTTP</sequence>
<protein>
    <recommendedName>
        <fullName evidence="3">Xylanolytic transcriptional activator regulatory domain-containing protein</fullName>
    </recommendedName>
</protein>
<dbReference type="InterPro" id="IPR007219">
    <property type="entry name" value="XnlR_reg_dom"/>
</dbReference>
<evidence type="ECO:0000256" key="2">
    <source>
        <dbReference type="SAM" id="MobiDB-lite"/>
    </source>
</evidence>
<dbReference type="Proteomes" id="UP000800200">
    <property type="component" value="Unassembled WGS sequence"/>
</dbReference>
<dbReference type="PANTHER" id="PTHR46910">
    <property type="entry name" value="TRANSCRIPTION FACTOR PDR1"/>
    <property type="match status" value="1"/>
</dbReference>
<evidence type="ECO:0000256" key="1">
    <source>
        <dbReference type="ARBA" id="ARBA00023242"/>
    </source>
</evidence>
<dbReference type="GO" id="GO:0003677">
    <property type="term" value="F:DNA binding"/>
    <property type="evidence" value="ECO:0007669"/>
    <property type="project" value="InterPro"/>
</dbReference>
<keyword evidence="1" id="KW-0539">Nucleus</keyword>
<evidence type="ECO:0000313" key="4">
    <source>
        <dbReference type="EMBL" id="KAF2178809.1"/>
    </source>
</evidence>
<dbReference type="GO" id="GO:0006351">
    <property type="term" value="P:DNA-templated transcription"/>
    <property type="evidence" value="ECO:0007669"/>
    <property type="project" value="InterPro"/>
</dbReference>
<dbReference type="GO" id="GO:0008270">
    <property type="term" value="F:zinc ion binding"/>
    <property type="evidence" value="ECO:0007669"/>
    <property type="project" value="InterPro"/>
</dbReference>
<organism evidence="4 5">
    <name type="scientific">Zopfia rhizophila CBS 207.26</name>
    <dbReference type="NCBI Taxonomy" id="1314779"/>
    <lineage>
        <taxon>Eukaryota</taxon>
        <taxon>Fungi</taxon>
        <taxon>Dikarya</taxon>
        <taxon>Ascomycota</taxon>
        <taxon>Pezizomycotina</taxon>
        <taxon>Dothideomycetes</taxon>
        <taxon>Dothideomycetes incertae sedis</taxon>
        <taxon>Zopfiaceae</taxon>
        <taxon>Zopfia</taxon>
    </lineage>
</organism>
<dbReference type="InterPro" id="IPR050987">
    <property type="entry name" value="AtrR-like"/>
</dbReference>
<accession>A0A6A6DKQ2</accession>
<dbReference type="Pfam" id="PF04082">
    <property type="entry name" value="Fungal_trans"/>
    <property type="match status" value="1"/>
</dbReference>
<dbReference type="EMBL" id="ML994672">
    <property type="protein sequence ID" value="KAF2178809.1"/>
    <property type="molecule type" value="Genomic_DNA"/>
</dbReference>
<feature type="domain" description="Xylanolytic transcriptional activator regulatory" evidence="3">
    <location>
        <begin position="80"/>
        <end position="210"/>
    </location>
</feature>
<evidence type="ECO:0000313" key="5">
    <source>
        <dbReference type="Proteomes" id="UP000800200"/>
    </source>
</evidence>
<reference evidence="4" key="1">
    <citation type="journal article" date="2020" name="Stud. Mycol.">
        <title>101 Dothideomycetes genomes: a test case for predicting lifestyles and emergence of pathogens.</title>
        <authorList>
            <person name="Haridas S."/>
            <person name="Albert R."/>
            <person name="Binder M."/>
            <person name="Bloem J."/>
            <person name="Labutti K."/>
            <person name="Salamov A."/>
            <person name="Andreopoulos B."/>
            <person name="Baker S."/>
            <person name="Barry K."/>
            <person name="Bills G."/>
            <person name="Bluhm B."/>
            <person name="Cannon C."/>
            <person name="Castanera R."/>
            <person name="Culley D."/>
            <person name="Daum C."/>
            <person name="Ezra D."/>
            <person name="Gonzalez J."/>
            <person name="Henrissat B."/>
            <person name="Kuo A."/>
            <person name="Liang C."/>
            <person name="Lipzen A."/>
            <person name="Lutzoni F."/>
            <person name="Magnuson J."/>
            <person name="Mondo S."/>
            <person name="Nolan M."/>
            <person name="Ohm R."/>
            <person name="Pangilinan J."/>
            <person name="Park H.-J."/>
            <person name="Ramirez L."/>
            <person name="Alfaro M."/>
            <person name="Sun H."/>
            <person name="Tritt A."/>
            <person name="Yoshinaga Y."/>
            <person name="Zwiers L.-H."/>
            <person name="Turgeon B."/>
            <person name="Goodwin S."/>
            <person name="Spatafora J."/>
            <person name="Crous P."/>
            <person name="Grigoriev I."/>
        </authorList>
    </citation>
    <scope>NUCLEOTIDE SEQUENCE</scope>
    <source>
        <strain evidence="4">CBS 207.26</strain>
    </source>
</reference>
<evidence type="ECO:0000259" key="3">
    <source>
        <dbReference type="Pfam" id="PF04082"/>
    </source>
</evidence>
<gene>
    <name evidence="4" type="ORF">K469DRAFT_695134</name>
</gene>
<dbReference type="GO" id="GO:0003700">
    <property type="term" value="F:DNA-binding transcription factor activity"/>
    <property type="evidence" value="ECO:0007669"/>
    <property type="project" value="InterPro"/>
</dbReference>
<name>A0A6A6DKQ2_9PEZI</name>
<dbReference type="PANTHER" id="PTHR46910:SF39">
    <property type="entry name" value="ZN(II)2CYS6 TRANSCRIPTION FACTOR (EUROFUNG)"/>
    <property type="match status" value="1"/>
</dbReference>
<keyword evidence="5" id="KW-1185">Reference proteome</keyword>
<proteinExistence type="predicted"/>
<dbReference type="CDD" id="cd12148">
    <property type="entry name" value="fungal_TF_MHR"/>
    <property type="match status" value="1"/>
</dbReference>